<dbReference type="Proteomes" id="UP000265618">
    <property type="component" value="Unassembled WGS sequence"/>
</dbReference>
<feature type="compositionally biased region" description="Basic and acidic residues" evidence="1">
    <location>
        <begin position="209"/>
        <end position="234"/>
    </location>
</feature>
<feature type="compositionally biased region" description="Polar residues" evidence="1">
    <location>
        <begin position="28"/>
        <end position="49"/>
    </location>
</feature>
<feature type="compositionally biased region" description="Polar residues" evidence="1">
    <location>
        <begin position="175"/>
        <end position="185"/>
    </location>
</feature>
<gene>
    <name evidence="2" type="ORF">KIPB_000286</name>
</gene>
<sequence length="290" mass="31941">MYVYSTPQRIRVDPRHKGRPGDRPSINMLGTTRGTRGSQSARGYSSRHQSGGGLYATSEASRPYSARPSQRGIRGVGVGHSSTEGAEGVDIRPSTARPAGSSLTSMSLSLFGEEERGAQEERGVDLPSNMFGSSKRGDGGSGMYSSRVDAGREGEREGEGERPLVESARRLSVIESLTRSLTTDQEWGGEGEERGEGREGESRGSSWHDSGRPMEDRYRPDTARERGKEREPERRRNRSASVDQSLFRASGIYAGTRRRRNPVTFTARKRATRPGVLSLHTAQRARERLR</sequence>
<reference evidence="2 3" key="1">
    <citation type="journal article" date="2018" name="PLoS ONE">
        <title>The draft genome of Kipferlia bialata reveals reductive genome evolution in fornicate parasites.</title>
        <authorList>
            <person name="Tanifuji G."/>
            <person name="Takabayashi S."/>
            <person name="Kume K."/>
            <person name="Takagi M."/>
            <person name="Nakayama T."/>
            <person name="Kamikawa R."/>
            <person name="Inagaki Y."/>
            <person name="Hashimoto T."/>
        </authorList>
    </citation>
    <scope>NUCLEOTIDE SEQUENCE [LARGE SCALE GENOMIC DNA]</scope>
    <source>
        <strain evidence="2">NY0173</strain>
    </source>
</reference>
<comment type="caution">
    <text evidence="2">The sequence shown here is derived from an EMBL/GenBank/DDBJ whole genome shotgun (WGS) entry which is preliminary data.</text>
</comment>
<name>A0A9K3GEU6_9EUKA</name>
<feature type="region of interest" description="Disordered" evidence="1">
    <location>
        <begin position="1"/>
        <end position="290"/>
    </location>
</feature>
<evidence type="ECO:0000313" key="2">
    <source>
        <dbReference type="EMBL" id="GIQ79616.1"/>
    </source>
</evidence>
<protein>
    <submittedName>
        <fullName evidence="2">Uncharacterized protein</fullName>
    </submittedName>
</protein>
<dbReference type="AlphaFoldDB" id="A0A9K3GEU6"/>
<accession>A0A9K3GEU6</accession>
<evidence type="ECO:0000313" key="3">
    <source>
        <dbReference type="Proteomes" id="UP000265618"/>
    </source>
</evidence>
<dbReference type="EMBL" id="BDIP01000029">
    <property type="protein sequence ID" value="GIQ79616.1"/>
    <property type="molecule type" value="Genomic_DNA"/>
</dbReference>
<evidence type="ECO:0000256" key="1">
    <source>
        <dbReference type="SAM" id="MobiDB-lite"/>
    </source>
</evidence>
<feature type="compositionally biased region" description="Basic and acidic residues" evidence="1">
    <location>
        <begin position="10"/>
        <end position="22"/>
    </location>
</feature>
<feature type="compositionally biased region" description="Basic and acidic residues" evidence="1">
    <location>
        <begin position="149"/>
        <end position="169"/>
    </location>
</feature>
<feature type="compositionally biased region" description="Basic and acidic residues" evidence="1">
    <location>
        <begin position="191"/>
        <end position="202"/>
    </location>
</feature>
<organism evidence="2 3">
    <name type="scientific">Kipferlia bialata</name>
    <dbReference type="NCBI Taxonomy" id="797122"/>
    <lineage>
        <taxon>Eukaryota</taxon>
        <taxon>Metamonada</taxon>
        <taxon>Carpediemonas-like organisms</taxon>
        <taxon>Kipferlia</taxon>
    </lineage>
</organism>
<feature type="compositionally biased region" description="Basic and acidic residues" evidence="1">
    <location>
        <begin position="113"/>
        <end position="124"/>
    </location>
</feature>
<feature type="compositionally biased region" description="Basic residues" evidence="1">
    <location>
        <begin position="256"/>
        <end position="272"/>
    </location>
</feature>
<proteinExistence type="predicted"/>
<keyword evidence="3" id="KW-1185">Reference proteome</keyword>